<accession>A0A521D0Z4</accession>
<dbReference type="GO" id="GO:0016491">
    <property type="term" value="F:oxidoreductase activity"/>
    <property type="evidence" value="ECO:0007669"/>
    <property type="project" value="InterPro"/>
</dbReference>
<dbReference type="InterPro" id="IPR020843">
    <property type="entry name" value="ER"/>
</dbReference>
<gene>
    <name evidence="2" type="ORF">SAMN06265219_10716</name>
</gene>
<organism evidence="2 3">
    <name type="scientific">Gracilimonas mengyeensis</name>
    <dbReference type="NCBI Taxonomy" id="1302730"/>
    <lineage>
        <taxon>Bacteria</taxon>
        <taxon>Pseudomonadati</taxon>
        <taxon>Balneolota</taxon>
        <taxon>Balneolia</taxon>
        <taxon>Balneolales</taxon>
        <taxon>Balneolaceae</taxon>
        <taxon>Gracilimonas</taxon>
    </lineage>
</organism>
<dbReference type="InterPro" id="IPR013154">
    <property type="entry name" value="ADH-like_N"/>
</dbReference>
<dbReference type="EMBL" id="FXTP01000007">
    <property type="protein sequence ID" value="SMO65344.1"/>
    <property type="molecule type" value="Genomic_DNA"/>
</dbReference>
<evidence type="ECO:0000313" key="2">
    <source>
        <dbReference type="EMBL" id="SMO65344.1"/>
    </source>
</evidence>
<evidence type="ECO:0000313" key="3">
    <source>
        <dbReference type="Proteomes" id="UP000317557"/>
    </source>
</evidence>
<reference evidence="2 3" key="1">
    <citation type="submission" date="2017-05" db="EMBL/GenBank/DDBJ databases">
        <authorList>
            <person name="Varghese N."/>
            <person name="Submissions S."/>
        </authorList>
    </citation>
    <scope>NUCLEOTIDE SEQUENCE [LARGE SCALE GENOMIC DNA]</scope>
    <source>
        <strain evidence="2 3">DSM 21985</strain>
    </source>
</reference>
<dbReference type="InterPro" id="IPR036291">
    <property type="entry name" value="NAD(P)-bd_dom_sf"/>
</dbReference>
<dbReference type="CDD" id="cd08267">
    <property type="entry name" value="MDR1"/>
    <property type="match status" value="1"/>
</dbReference>
<protein>
    <submittedName>
        <fullName evidence="2">NADPH2:quinone reductase</fullName>
    </submittedName>
</protein>
<evidence type="ECO:0000259" key="1">
    <source>
        <dbReference type="SMART" id="SM00829"/>
    </source>
</evidence>
<sequence>MEVHMKTMKSIIYEKYGGPEVLQLMQSPIPEPGSGELLIKVNSSSVTAADWHLRKADPFMVRIANGFFKPKQTVLGQEFAGEVVKVGAGVTNYSAGDKVFGSTGMKTGAYAEYITVDENSVLGRSPKGIDQELLATVPIGAMTAQFFLSQGNLKSGSSVLVNGASGSVGSYAVQIAKAAGAHVTGICSTSNVEWVKEIGADTVIDYKTTDFTRSNQQYDIIFDTVGNLSFRKVRDHLTDEGHFISTAFNIGLMFGMMGNALRKGKKVFTGITKETKESLEEVTDMIRKGVLRPVIDRSYSMEEIQEAHRYVESGRKKGNVLLTIHKEGSYERS</sequence>
<name>A0A521D0Z4_9BACT</name>
<dbReference type="Proteomes" id="UP000317557">
    <property type="component" value="Unassembled WGS sequence"/>
</dbReference>
<keyword evidence="3" id="KW-1185">Reference proteome</keyword>
<proteinExistence type="predicted"/>
<dbReference type="InterPro" id="IPR011032">
    <property type="entry name" value="GroES-like_sf"/>
</dbReference>
<dbReference type="SMART" id="SM00829">
    <property type="entry name" value="PKS_ER"/>
    <property type="match status" value="1"/>
</dbReference>
<dbReference type="OrthoDB" id="9787435at2"/>
<dbReference type="Gene3D" id="3.40.50.720">
    <property type="entry name" value="NAD(P)-binding Rossmann-like Domain"/>
    <property type="match status" value="1"/>
</dbReference>
<dbReference type="Pfam" id="PF13602">
    <property type="entry name" value="ADH_zinc_N_2"/>
    <property type="match status" value="1"/>
</dbReference>
<dbReference type="SUPFAM" id="SSF51735">
    <property type="entry name" value="NAD(P)-binding Rossmann-fold domains"/>
    <property type="match status" value="1"/>
</dbReference>
<dbReference type="Gene3D" id="3.90.180.10">
    <property type="entry name" value="Medium-chain alcohol dehydrogenases, catalytic domain"/>
    <property type="match status" value="1"/>
</dbReference>
<dbReference type="PANTHER" id="PTHR44013">
    <property type="entry name" value="ZINC-TYPE ALCOHOL DEHYDROGENASE-LIKE PROTEIN C16A3.02C"/>
    <property type="match status" value="1"/>
</dbReference>
<feature type="domain" description="Enoyl reductase (ER)" evidence="1">
    <location>
        <begin position="17"/>
        <end position="322"/>
    </location>
</feature>
<dbReference type="SUPFAM" id="SSF50129">
    <property type="entry name" value="GroES-like"/>
    <property type="match status" value="1"/>
</dbReference>
<dbReference type="InterPro" id="IPR052733">
    <property type="entry name" value="Chloroplast_QOR"/>
</dbReference>
<dbReference type="PANTHER" id="PTHR44013:SF1">
    <property type="entry name" value="ZINC-TYPE ALCOHOL DEHYDROGENASE-LIKE PROTEIN C16A3.02C"/>
    <property type="match status" value="1"/>
</dbReference>
<dbReference type="AlphaFoldDB" id="A0A521D0Z4"/>
<dbReference type="Pfam" id="PF08240">
    <property type="entry name" value="ADH_N"/>
    <property type="match status" value="1"/>
</dbReference>